<keyword evidence="3" id="KW-1185">Reference proteome</keyword>
<feature type="region of interest" description="Disordered" evidence="1">
    <location>
        <begin position="1"/>
        <end position="46"/>
    </location>
</feature>
<feature type="compositionally biased region" description="Basic and acidic residues" evidence="1">
    <location>
        <begin position="1"/>
        <end position="12"/>
    </location>
</feature>
<accession>A0ABU6R3Y2</accession>
<name>A0ABU6R3Y2_9FABA</name>
<evidence type="ECO:0000313" key="3">
    <source>
        <dbReference type="Proteomes" id="UP001341840"/>
    </source>
</evidence>
<feature type="non-terminal residue" evidence="2">
    <location>
        <position position="1"/>
    </location>
</feature>
<evidence type="ECO:0000256" key="1">
    <source>
        <dbReference type="SAM" id="MobiDB-lite"/>
    </source>
</evidence>
<dbReference type="Proteomes" id="UP001341840">
    <property type="component" value="Unassembled WGS sequence"/>
</dbReference>
<evidence type="ECO:0000313" key="2">
    <source>
        <dbReference type="EMBL" id="MED6117949.1"/>
    </source>
</evidence>
<gene>
    <name evidence="2" type="ORF">PIB30_114829</name>
</gene>
<proteinExistence type="predicted"/>
<dbReference type="EMBL" id="JASCZI010011140">
    <property type="protein sequence ID" value="MED6117949.1"/>
    <property type="molecule type" value="Genomic_DNA"/>
</dbReference>
<sequence length="75" mass="8978">NNDLLLKNHESRPAGAAPLPEVNVANHDPRRDKKQENNKRKFYGRRRNNFHKKKSHLKWERNVNHVTICMQGFYD</sequence>
<comment type="caution">
    <text evidence="2">The sequence shown here is derived from an EMBL/GenBank/DDBJ whole genome shotgun (WGS) entry which is preliminary data.</text>
</comment>
<reference evidence="2 3" key="1">
    <citation type="journal article" date="2023" name="Plants (Basel)">
        <title>Bridging the Gap: Combining Genomics and Transcriptomics Approaches to Understand Stylosanthes scabra, an Orphan Legume from the Brazilian Caatinga.</title>
        <authorList>
            <person name="Ferreira-Neto J.R.C."/>
            <person name="da Silva M.D."/>
            <person name="Binneck E."/>
            <person name="de Melo N.F."/>
            <person name="da Silva R.H."/>
            <person name="de Melo A.L.T.M."/>
            <person name="Pandolfi V."/>
            <person name="Bustamante F.O."/>
            <person name="Brasileiro-Vidal A.C."/>
            <person name="Benko-Iseppon A.M."/>
        </authorList>
    </citation>
    <scope>NUCLEOTIDE SEQUENCE [LARGE SCALE GENOMIC DNA]</scope>
    <source>
        <tissue evidence="2">Leaves</tissue>
    </source>
</reference>
<protein>
    <submittedName>
        <fullName evidence="2">Uncharacterized protein</fullName>
    </submittedName>
</protein>
<organism evidence="2 3">
    <name type="scientific">Stylosanthes scabra</name>
    <dbReference type="NCBI Taxonomy" id="79078"/>
    <lineage>
        <taxon>Eukaryota</taxon>
        <taxon>Viridiplantae</taxon>
        <taxon>Streptophyta</taxon>
        <taxon>Embryophyta</taxon>
        <taxon>Tracheophyta</taxon>
        <taxon>Spermatophyta</taxon>
        <taxon>Magnoliopsida</taxon>
        <taxon>eudicotyledons</taxon>
        <taxon>Gunneridae</taxon>
        <taxon>Pentapetalae</taxon>
        <taxon>rosids</taxon>
        <taxon>fabids</taxon>
        <taxon>Fabales</taxon>
        <taxon>Fabaceae</taxon>
        <taxon>Papilionoideae</taxon>
        <taxon>50 kb inversion clade</taxon>
        <taxon>dalbergioids sensu lato</taxon>
        <taxon>Dalbergieae</taxon>
        <taxon>Pterocarpus clade</taxon>
        <taxon>Stylosanthes</taxon>
    </lineage>
</organism>
<feature type="compositionally biased region" description="Basic and acidic residues" evidence="1">
    <location>
        <begin position="27"/>
        <end position="39"/>
    </location>
</feature>